<dbReference type="SUPFAM" id="SSF56281">
    <property type="entry name" value="Metallo-hydrolase/oxidoreductase"/>
    <property type="match status" value="1"/>
</dbReference>
<accession>A0A2A9NEQ4</accession>
<dbReference type="GO" id="GO:0006198">
    <property type="term" value="P:cAMP catabolic process"/>
    <property type="evidence" value="ECO:0007669"/>
    <property type="project" value="InterPro"/>
</dbReference>
<dbReference type="InterPro" id="IPR000396">
    <property type="entry name" value="Pdiesterase2"/>
</dbReference>
<dbReference type="Pfam" id="PF02112">
    <property type="entry name" value="PDEase_II"/>
    <property type="match status" value="1"/>
</dbReference>
<gene>
    <name evidence="2" type="ORF">AMATHDRAFT_70624</name>
</gene>
<proteinExistence type="predicted"/>
<reference evidence="2 3" key="1">
    <citation type="submission" date="2014-02" db="EMBL/GenBank/DDBJ databases">
        <title>Transposable element dynamics among asymbiotic and ectomycorrhizal Amanita fungi.</title>
        <authorList>
            <consortium name="DOE Joint Genome Institute"/>
            <person name="Hess J."/>
            <person name="Skrede I."/>
            <person name="Wolfe B."/>
            <person name="LaButti K."/>
            <person name="Ohm R.A."/>
            <person name="Grigoriev I.V."/>
            <person name="Pringle A."/>
        </authorList>
    </citation>
    <scope>NUCLEOTIDE SEQUENCE [LARGE SCALE GENOMIC DNA]</scope>
    <source>
        <strain evidence="2 3">SKay4041</strain>
    </source>
</reference>
<evidence type="ECO:0000313" key="3">
    <source>
        <dbReference type="Proteomes" id="UP000242287"/>
    </source>
</evidence>
<dbReference type="PANTHER" id="PTHR28283:SF1">
    <property type="entry name" value="3',5'-CYCLIC-NUCLEOTIDE PHOSPHODIESTERASE 1"/>
    <property type="match status" value="1"/>
</dbReference>
<feature type="region of interest" description="Disordered" evidence="1">
    <location>
        <begin position="288"/>
        <end position="313"/>
    </location>
</feature>
<dbReference type="GO" id="GO:0047555">
    <property type="term" value="F:3',5'-cyclic-GMP phosphodiesterase activity"/>
    <property type="evidence" value="ECO:0007669"/>
    <property type="project" value="TreeGrafter"/>
</dbReference>
<evidence type="ECO:0000256" key="1">
    <source>
        <dbReference type="SAM" id="MobiDB-lite"/>
    </source>
</evidence>
<dbReference type="OrthoDB" id="258495at2759"/>
<dbReference type="AlphaFoldDB" id="A0A2A9NEQ4"/>
<dbReference type="CDD" id="cd07735">
    <property type="entry name" value="class_II_PDE_MBL-fold"/>
    <property type="match status" value="1"/>
</dbReference>
<dbReference type="PANTHER" id="PTHR28283">
    <property type="entry name" value="3',5'-CYCLIC-NUCLEOTIDE PHOSPHODIESTERASE 1"/>
    <property type="match status" value="1"/>
</dbReference>
<dbReference type="InterPro" id="IPR036866">
    <property type="entry name" value="RibonucZ/Hydroxyglut_hydro"/>
</dbReference>
<evidence type="ECO:0008006" key="4">
    <source>
        <dbReference type="Google" id="ProtNLM"/>
    </source>
</evidence>
<protein>
    <recommendedName>
        <fullName evidence="4">Cyclic-AMP phosphodiesterase</fullName>
    </recommendedName>
</protein>
<dbReference type="PRINTS" id="PR00388">
    <property type="entry name" value="PDIESTERASE2"/>
</dbReference>
<dbReference type="EMBL" id="KZ302232">
    <property type="protein sequence ID" value="PFH46123.1"/>
    <property type="molecule type" value="Genomic_DNA"/>
</dbReference>
<dbReference type="Proteomes" id="UP000242287">
    <property type="component" value="Unassembled WGS sequence"/>
</dbReference>
<dbReference type="Gene3D" id="3.60.15.10">
    <property type="entry name" value="Ribonuclease Z/Hydroxyacylglutathione hydrolase-like"/>
    <property type="match status" value="1"/>
</dbReference>
<dbReference type="STRING" id="703135.A0A2A9NEQ4"/>
<name>A0A2A9NEQ4_9AGAR</name>
<dbReference type="GO" id="GO:1902660">
    <property type="term" value="P:negative regulation of glucose mediated signaling pathway"/>
    <property type="evidence" value="ECO:0007669"/>
    <property type="project" value="TreeGrafter"/>
</dbReference>
<dbReference type="GO" id="GO:0004115">
    <property type="term" value="F:3',5'-cyclic-AMP phosphodiesterase activity"/>
    <property type="evidence" value="ECO:0007669"/>
    <property type="project" value="InterPro"/>
</dbReference>
<sequence length="379" mass="41685">MPTFDIVVVGSGGGPDESDLSAYLLKPSDTEWWDGIIALDAGSGVGALNRILQHNPFLFNGSTTTTNNVDSPTNSTLAPHATLTALRIYSYIKSFLITHAHLDHITGLVLSAGSLSGARKRVYGLKDTLDSIASVFNDRLWPNLASYKQQDHDYKLLLSPLPSMPTEPTQLLPTLSVYTLPLSHGVSPHDPIQPVSSTAFLLQHIPTQQHLLFFGDVEPDSLSRTPSTRAVWSRAAPLIPHALPAVFIECSWPEERQDETLYGHLSPRHLVDELVVLATEVYMCRRRPKQGQLHNPPNPSLFNSGDHGEHENMMPTPIDLHGILKGLTIYITHCKTEFVNVGSQRPMRDVIVEQIRRLVRGRGLGAAVVPVTQGSLIHV</sequence>
<evidence type="ECO:0000313" key="2">
    <source>
        <dbReference type="EMBL" id="PFH46123.1"/>
    </source>
</evidence>
<keyword evidence="3" id="KW-1185">Reference proteome</keyword>
<organism evidence="2 3">
    <name type="scientific">Amanita thiersii Skay4041</name>
    <dbReference type="NCBI Taxonomy" id="703135"/>
    <lineage>
        <taxon>Eukaryota</taxon>
        <taxon>Fungi</taxon>
        <taxon>Dikarya</taxon>
        <taxon>Basidiomycota</taxon>
        <taxon>Agaricomycotina</taxon>
        <taxon>Agaricomycetes</taxon>
        <taxon>Agaricomycetidae</taxon>
        <taxon>Agaricales</taxon>
        <taxon>Pluteineae</taxon>
        <taxon>Amanitaceae</taxon>
        <taxon>Amanita</taxon>
    </lineage>
</organism>
<feature type="compositionally biased region" description="Polar residues" evidence="1">
    <location>
        <begin position="292"/>
        <end position="303"/>
    </location>
</feature>